<proteinExistence type="predicted"/>
<dbReference type="EMBL" id="LQPK01000007">
    <property type="protein sequence ID" value="ORW32534.1"/>
    <property type="molecule type" value="Genomic_DNA"/>
</dbReference>
<protein>
    <submittedName>
        <fullName evidence="1">Uncharacterized protein</fullName>
    </submittedName>
</protein>
<evidence type="ECO:0000313" key="1">
    <source>
        <dbReference type="EMBL" id="ORW32534.1"/>
    </source>
</evidence>
<organism evidence="1 2">
    <name type="scientific">Mycobacterium paraense</name>
    <dbReference type="NCBI Taxonomy" id="767916"/>
    <lineage>
        <taxon>Bacteria</taxon>
        <taxon>Bacillati</taxon>
        <taxon>Actinomycetota</taxon>
        <taxon>Actinomycetes</taxon>
        <taxon>Mycobacteriales</taxon>
        <taxon>Mycobacteriaceae</taxon>
        <taxon>Mycobacterium</taxon>
        <taxon>Mycobacterium simiae complex</taxon>
    </lineage>
</organism>
<gene>
    <name evidence="1" type="ORF">AWB91_11365</name>
</gene>
<accession>A0ABX3VQK8</accession>
<name>A0ABX3VQK8_9MYCO</name>
<reference evidence="1 2" key="1">
    <citation type="journal article" date="2015" name="Emerg. Microbes Infect.">
        <title>Characterization of 17 strains belonging to the Mycobacterium simiae complex and description of Mycobacterium paraense sp. nov.</title>
        <authorList>
            <person name="Fusco da Costa A.R."/>
            <person name="Fedrizzi T."/>
            <person name="Lopes M.L."/>
            <person name="Pecorari M."/>
            <person name="Oliveira da Costa W.L."/>
            <person name="Giacobazzi E."/>
            <person name="da Costa Bahia J.R."/>
            <person name="De Sanctis V."/>
            <person name="Batista Lima K.V."/>
            <person name="Bertorelli R."/>
            <person name="Grottola A."/>
            <person name="Fabio A."/>
            <person name="Mariottini A."/>
            <person name="Ferretti P."/>
            <person name="Di Leva F."/>
            <person name="Fregni Serpini G."/>
            <person name="Tagliazucchi S."/>
            <person name="Rumpianesi F."/>
            <person name="Jousson O."/>
            <person name="Segata N."/>
            <person name="Tortoli E."/>
        </authorList>
    </citation>
    <scope>NUCLEOTIDE SEQUENCE [LARGE SCALE GENOMIC DNA]</scope>
    <source>
        <strain evidence="1 2">FI-07156</strain>
    </source>
</reference>
<sequence length="75" mass="8257">MIQRERYQSGDVRDAGITDEIADTAMKMQTQLLSDGVLVSRETVDVAAEAQQGEQFVARLTGEHTPGHFDVAVEH</sequence>
<evidence type="ECO:0000313" key="2">
    <source>
        <dbReference type="Proteomes" id="UP000193801"/>
    </source>
</evidence>
<keyword evidence="2" id="KW-1185">Reference proteome</keyword>
<comment type="caution">
    <text evidence="1">The sequence shown here is derived from an EMBL/GenBank/DDBJ whole genome shotgun (WGS) entry which is preliminary data.</text>
</comment>
<dbReference type="Proteomes" id="UP000193801">
    <property type="component" value="Unassembled WGS sequence"/>
</dbReference>